<reference evidence="11" key="1">
    <citation type="journal article" date="2011" name="Chem. Biol.">
        <title>Identification and characterization of the lysobactin biosynthetic gene cluster reveals mechanistic insights into an unusual termination module architecture.</title>
        <authorList>
            <person name="Hou J."/>
            <person name="Robbel L."/>
            <person name="Marahiel M.A."/>
        </authorList>
    </citation>
    <scope>NUCLEOTIDE SEQUENCE</scope>
    <source>
        <strain evidence="11">ATCC 53042</strain>
    </source>
</reference>
<dbReference type="InterPro" id="IPR020806">
    <property type="entry name" value="PKS_PP-bd"/>
</dbReference>
<dbReference type="GO" id="GO:0006633">
    <property type="term" value="P:fatty acid biosynthetic process"/>
    <property type="evidence" value="ECO:0007669"/>
    <property type="project" value="TreeGrafter"/>
</dbReference>
<dbReference type="Pfam" id="PF22336">
    <property type="entry name" value="RhiE-like_linker"/>
    <property type="match status" value="1"/>
</dbReference>
<proteinExistence type="predicted"/>
<keyword evidence="3" id="KW-0596">Phosphopantetheine</keyword>
<name>F8TUA7_9GAMM</name>
<evidence type="ECO:0000256" key="1">
    <source>
        <dbReference type="ARBA" id="ARBA00004496"/>
    </source>
</evidence>
<evidence type="ECO:0000259" key="9">
    <source>
        <dbReference type="PROSITE" id="PS50075"/>
    </source>
</evidence>
<keyword evidence="6" id="KW-0808">Transferase</keyword>
<keyword evidence="4" id="KW-0963">Cytoplasm</keyword>
<dbReference type="InterPro" id="IPR050091">
    <property type="entry name" value="PKS_NRPS_Biosynth_Enz"/>
</dbReference>
<evidence type="ECO:0000259" key="10">
    <source>
        <dbReference type="PROSITE" id="PS52004"/>
    </source>
</evidence>
<dbReference type="SUPFAM" id="SSF53474">
    <property type="entry name" value="alpha/beta-Hydrolases"/>
    <property type="match status" value="1"/>
</dbReference>
<dbReference type="PANTHER" id="PTHR43775:SF37">
    <property type="entry name" value="SI:DKEY-61P9.11"/>
    <property type="match status" value="1"/>
</dbReference>
<comment type="subcellular location">
    <subcellularLocation>
        <location evidence="1">Cytoplasm</location>
    </subcellularLocation>
</comment>
<dbReference type="Pfam" id="PF02801">
    <property type="entry name" value="Ketoacyl-synt_C"/>
    <property type="match status" value="1"/>
</dbReference>
<dbReference type="InterPro" id="IPR016039">
    <property type="entry name" value="Thiolase-like"/>
</dbReference>
<dbReference type="GO" id="GO:0071770">
    <property type="term" value="P:DIM/DIP cell wall layer assembly"/>
    <property type="evidence" value="ECO:0007669"/>
    <property type="project" value="TreeGrafter"/>
</dbReference>
<dbReference type="InterPro" id="IPR020802">
    <property type="entry name" value="TesA-like"/>
</dbReference>
<evidence type="ECO:0000256" key="6">
    <source>
        <dbReference type="ARBA" id="ARBA00022679"/>
    </source>
</evidence>
<dbReference type="PANTHER" id="PTHR43775">
    <property type="entry name" value="FATTY ACID SYNTHASE"/>
    <property type="match status" value="1"/>
</dbReference>
<evidence type="ECO:0000256" key="7">
    <source>
        <dbReference type="ARBA" id="ARBA00022737"/>
    </source>
</evidence>
<dbReference type="Gene3D" id="3.40.47.10">
    <property type="match status" value="1"/>
</dbReference>
<evidence type="ECO:0000256" key="2">
    <source>
        <dbReference type="ARBA" id="ARBA00004792"/>
    </source>
</evidence>
<dbReference type="AlphaFoldDB" id="F8TUA7"/>
<dbReference type="GO" id="GO:0004312">
    <property type="term" value="F:fatty acid synthase activity"/>
    <property type="evidence" value="ECO:0007669"/>
    <property type="project" value="TreeGrafter"/>
</dbReference>
<evidence type="ECO:0000256" key="4">
    <source>
        <dbReference type="ARBA" id="ARBA00022490"/>
    </source>
</evidence>
<dbReference type="InterPro" id="IPR006162">
    <property type="entry name" value="Ppantetheine_attach_site"/>
</dbReference>
<evidence type="ECO:0000256" key="8">
    <source>
        <dbReference type="SAM" id="MobiDB-lite"/>
    </source>
</evidence>
<comment type="pathway">
    <text evidence="2">Antibiotic biosynthesis.</text>
</comment>
<dbReference type="Pfam" id="PF00975">
    <property type="entry name" value="Thioesterase"/>
    <property type="match status" value="1"/>
</dbReference>
<dbReference type="SUPFAM" id="SSF47336">
    <property type="entry name" value="ACP-like"/>
    <property type="match status" value="2"/>
</dbReference>
<dbReference type="InterPro" id="IPR009081">
    <property type="entry name" value="PP-bd_ACP"/>
</dbReference>
<dbReference type="SMART" id="SM00825">
    <property type="entry name" value="PKS_KS"/>
    <property type="match status" value="1"/>
</dbReference>
<dbReference type="InterPro" id="IPR029058">
    <property type="entry name" value="AB_hydrolase_fold"/>
</dbReference>
<feature type="region of interest" description="Disordered" evidence="8">
    <location>
        <begin position="1203"/>
        <end position="1230"/>
    </location>
</feature>
<dbReference type="SMART" id="SM01294">
    <property type="entry name" value="PKS_PP_betabranch"/>
    <property type="match status" value="1"/>
</dbReference>
<sequence length="1230" mass="130506">MSVAVSADVLGQVRRIVQDTIKISAERLDLDAEFVELGIDSIIAMELMEGLSRHFAINFTPAQFLNVATVRELAAYIEGLAPAAAAAAPAVEAPRVAEAGAPADPLRALLDSVKQRHAIDLTGRRFDTLDQIVDEMVEHHLDHWLPRLPEQIAQPAVHRVAGADEVAIVGLSCRFPDAPDAATFWDNLIAGRNSIREIPAERWDWRAIYAERPAPGKSISKWGALIEDTDRFDAAFFGLSAQEARLIDPQERLLLQEAYRALQDAGVDPARLAGSATGVFVGYEYAEYEQYLRRNMERLPGLVCSSSSPSYYLANRLSYLFDLRGPSESVNVNCASSALAIHRACRSLIDGESELALAGAACLHLFGDDYVTASQYGLLSPDGRCAVFDDGANGFTRGEGVGVVVLKRLDRARADGDRIYATIKTSRLRNRGRGASLSEVKFDAIADAVGGCYAQAGLSPAQIDYVELNGYAKKWADSFEFEGLRQVFAAAPAGKTCALGSLKGNIGHLEPANGVAGLIKLALSMHHRAFPPTITRRRPSSFIDLDDAAHPLYLAERRIGFDEIRRAPGTPVRAGLSSFADSGVNVHLLVEEYLESAVPAAASVAAAHLLVLSARDAERLRAAADELAAFLEREPAPALDAVARTLQCGREAMRHRLAFAAADTAQAAALLRRFASSEDHAAAWAGLQREGLYRGDAADDRAHPLSGLIGADMAALALQQGRTDGDWSAAAQLWAHGVAMPWQRLWPDARPRTLSLPGYAFARERHWMDLPETGVASADEAASAPAPTPAVAAIASAPRWRFARAGSEDSAGEGATAAPADKLERFLRQEIAARTGANAERLDAGADLIALGLDSMAIAELIAGLGDLLGLALPPSLLFRYPQPRQLALHLAELHPHAADVAMWPADAAPAAANEPIADDSNGEASDATRIADHAARLVPMRAGEGAPWLLLPGADGSVLSLRLLAQALNDGCPVFGFDAAGLDGTVLPASLEQAAADNLAALRAGGLRGPYRLLGYSNGGVLGFEMARQLAGQGEPPEALVLLDSVCPPQRTRSEAELTAATFAHLLAGLGGRGAIDADALAAMDGAARGEHLYALIAAQGLQLSRDYFMATYRVAAASERLCRAYAVPALPAGVRVGLVRALRGYPEAPADYGWNAHLPAPLRRIDVDCDHYTAIEAGAVEAVADAVRRCLQAAAPVKAPRGRAVAARSGGAAKRRQRGDDALAAEAD</sequence>
<keyword evidence="7" id="KW-0677">Repeat</keyword>
<feature type="domain" description="Carrier" evidence="9">
    <location>
        <begin position="4"/>
        <end position="81"/>
    </location>
</feature>
<dbReference type="PROSITE" id="PS52004">
    <property type="entry name" value="KS3_2"/>
    <property type="match status" value="1"/>
</dbReference>
<dbReference type="InterPro" id="IPR001031">
    <property type="entry name" value="Thioesterase"/>
</dbReference>
<dbReference type="SMART" id="SM00824">
    <property type="entry name" value="PKS_TE"/>
    <property type="match status" value="1"/>
</dbReference>
<dbReference type="Gene3D" id="1.10.1200.10">
    <property type="entry name" value="ACP-like"/>
    <property type="match status" value="2"/>
</dbReference>
<dbReference type="InterPro" id="IPR054514">
    <property type="entry name" value="RhiE-like_linker"/>
</dbReference>
<evidence type="ECO:0000256" key="5">
    <source>
        <dbReference type="ARBA" id="ARBA00022553"/>
    </source>
</evidence>
<feature type="compositionally biased region" description="Low complexity" evidence="8">
    <location>
        <begin position="1204"/>
        <end position="1214"/>
    </location>
</feature>
<accession>F8TUA7</accession>
<dbReference type="Gene3D" id="3.40.50.1820">
    <property type="entry name" value="alpha/beta hydrolase"/>
    <property type="match status" value="1"/>
</dbReference>
<dbReference type="Pfam" id="PF00109">
    <property type="entry name" value="ketoacyl-synt"/>
    <property type="match status" value="1"/>
</dbReference>
<dbReference type="InterPro" id="IPR014031">
    <property type="entry name" value="Ketoacyl_synth_C"/>
</dbReference>
<dbReference type="SUPFAM" id="SSF53901">
    <property type="entry name" value="Thiolase-like"/>
    <property type="match status" value="1"/>
</dbReference>
<dbReference type="PROSITE" id="PS50075">
    <property type="entry name" value="CARRIER"/>
    <property type="match status" value="2"/>
</dbReference>
<dbReference type="Gene3D" id="1.10.1240.100">
    <property type="match status" value="1"/>
</dbReference>
<organism evidence="11">
    <name type="scientific">Lysobacter sp. ATCC 53042</name>
    <dbReference type="NCBI Taxonomy" id="324869"/>
    <lineage>
        <taxon>Bacteria</taxon>
        <taxon>Pseudomonadati</taxon>
        <taxon>Pseudomonadota</taxon>
        <taxon>Gammaproteobacteria</taxon>
        <taxon>Lysobacterales</taxon>
        <taxon>Lysobacteraceae</taxon>
        <taxon>Lysobacter</taxon>
    </lineage>
</organism>
<dbReference type="GO" id="GO:0005886">
    <property type="term" value="C:plasma membrane"/>
    <property type="evidence" value="ECO:0007669"/>
    <property type="project" value="TreeGrafter"/>
</dbReference>
<evidence type="ECO:0000256" key="3">
    <source>
        <dbReference type="ARBA" id="ARBA00022450"/>
    </source>
</evidence>
<dbReference type="GO" id="GO:0005737">
    <property type="term" value="C:cytoplasm"/>
    <property type="evidence" value="ECO:0007669"/>
    <property type="project" value="UniProtKB-SubCell"/>
</dbReference>
<dbReference type="InterPro" id="IPR020841">
    <property type="entry name" value="PKS_Beta-ketoAc_synthase_dom"/>
</dbReference>
<evidence type="ECO:0000313" key="11">
    <source>
        <dbReference type="EMBL" id="AEH59110.1"/>
    </source>
</evidence>
<dbReference type="GO" id="GO:0031177">
    <property type="term" value="F:phosphopantetheine binding"/>
    <property type="evidence" value="ECO:0007669"/>
    <property type="project" value="InterPro"/>
</dbReference>
<dbReference type="Pfam" id="PF00550">
    <property type="entry name" value="PP-binding"/>
    <property type="match status" value="2"/>
</dbReference>
<dbReference type="InterPro" id="IPR014030">
    <property type="entry name" value="Ketoacyl_synth_N"/>
</dbReference>
<dbReference type="InterPro" id="IPR036736">
    <property type="entry name" value="ACP-like_sf"/>
</dbReference>
<dbReference type="EMBL" id="JF412274">
    <property type="protein sequence ID" value="AEH59110.1"/>
    <property type="molecule type" value="Genomic_DNA"/>
</dbReference>
<dbReference type="SMART" id="SM00823">
    <property type="entry name" value="PKS_PP"/>
    <property type="match status" value="2"/>
</dbReference>
<feature type="domain" description="Carrier" evidence="9">
    <location>
        <begin position="818"/>
        <end position="895"/>
    </location>
</feature>
<dbReference type="PROSITE" id="PS00012">
    <property type="entry name" value="PHOSPHOPANTETHEINE"/>
    <property type="match status" value="1"/>
</dbReference>
<protein>
    <submittedName>
        <fullName evidence="11">Polyketide synthase of type I</fullName>
    </submittedName>
</protein>
<feature type="domain" description="Ketosynthase family 3 (KS3)" evidence="10">
    <location>
        <begin position="163"/>
        <end position="592"/>
    </location>
</feature>
<dbReference type="CDD" id="cd00833">
    <property type="entry name" value="PKS"/>
    <property type="match status" value="1"/>
</dbReference>
<keyword evidence="5" id="KW-0597">Phosphoprotein</keyword>